<feature type="domain" description="Cell envelope-related transcriptional attenuator" evidence="4">
    <location>
        <begin position="187"/>
        <end position="373"/>
    </location>
</feature>
<proteinExistence type="inferred from homology"/>
<dbReference type="Pfam" id="PF13399">
    <property type="entry name" value="LytR_C"/>
    <property type="match status" value="1"/>
</dbReference>
<keyword evidence="3" id="KW-1133">Transmembrane helix</keyword>
<keyword evidence="7" id="KW-1185">Reference proteome</keyword>
<feature type="compositionally biased region" description="Low complexity" evidence="2">
    <location>
        <begin position="459"/>
        <end position="480"/>
    </location>
</feature>
<organism evidence="6 7">
    <name type="scientific">Mycobacterium senriense</name>
    <dbReference type="NCBI Taxonomy" id="2775496"/>
    <lineage>
        <taxon>Bacteria</taxon>
        <taxon>Bacillati</taxon>
        <taxon>Actinomycetota</taxon>
        <taxon>Actinomycetes</taxon>
        <taxon>Mycobacteriales</taxon>
        <taxon>Mycobacteriaceae</taxon>
        <taxon>Mycobacterium</taxon>
        <taxon>Mycobacterium avium complex (MAC)</taxon>
    </lineage>
</organism>
<feature type="transmembrane region" description="Helical" evidence="3">
    <location>
        <begin position="105"/>
        <end position="125"/>
    </location>
</feature>
<name>A0ABN6I9K4_9MYCO</name>
<dbReference type="Gene3D" id="3.30.70.2390">
    <property type="match status" value="1"/>
</dbReference>
<dbReference type="InterPro" id="IPR004474">
    <property type="entry name" value="LytR_CpsA_psr"/>
</dbReference>
<feature type="region of interest" description="Disordered" evidence="2">
    <location>
        <begin position="242"/>
        <end position="270"/>
    </location>
</feature>
<feature type="compositionally biased region" description="Basic and acidic residues" evidence="2">
    <location>
        <begin position="260"/>
        <end position="270"/>
    </location>
</feature>
<feature type="domain" description="LytR/CpsA/Psr regulator C-terminal" evidence="5">
    <location>
        <begin position="483"/>
        <end position="565"/>
    </location>
</feature>
<keyword evidence="3" id="KW-0812">Transmembrane</keyword>
<feature type="region of interest" description="Disordered" evidence="2">
    <location>
        <begin position="572"/>
        <end position="600"/>
    </location>
</feature>
<feature type="compositionally biased region" description="Low complexity" evidence="2">
    <location>
        <begin position="580"/>
        <end position="594"/>
    </location>
</feature>
<feature type="region of interest" description="Disordered" evidence="2">
    <location>
        <begin position="72"/>
        <end position="92"/>
    </location>
</feature>
<reference evidence="6 7" key="2">
    <citation type="submission" date="2021-07" db="EMBL/GenBank/DDBJ databases">
        <authorList>
            <person name="Matsumoto Y."/>
            <person name="Motooka D."/>
            <person name="Nakamura S."/>
        </authorList>
    </citation>
    <scope>NUCLEOTIDE SEQUENCE [LARGE SCALE GENOMIC DNA]</scope>
    <source>
        <strain evidence="6 7">TY59</strain>
    </source>
</reference>
<evidence type="ECO:0000313" key="7">
    <source>
        <dbReference type="Proteomes" id="UP000826012"/>
    </source>
</evidence>
<evidence type="ECO:0000259" key="4">
    <source>
        <dbReference type="Pfam" id="PF03816"/>
    </source>
</evidence>
<dbReference type="InterPro" id="IPR050922">
    <property type="entry name" value="LytR/CpsA/Psr_CW_biosynth"/>
</dbReference>
<protein>
    <submittedName>
        <fullName evidence="6">Transcriptional regulator</fullName>
    </submittedName>
</protein>
<comment type="similarity">
    <text evidence="1">Belongs to the LytR/CpsA/Psr (LCP) family.</text>
</comment>
<dbReference type="NCBIfam" id="TIGR00350">
    <property type="entry name" value="lytR_cpsA_psr"/>
    <property type="match status" value="1"/>
</dbReference>
<gene>
    <name evidence="6" type="ORF">MTY59_01690</name>
</gene>
<dbReference type="Proteomes" id="UP000826012">
    <property type="component" value="Chromosome"/>
</dbReference>
<accession>A0ABN6I9K4</accession>
<keyword evidence="3" id="KW-0472">Membrane</keyword>
<dbReference type="PANTHER" id="PTHR33392">
    <property type="entry name" value="POLYISOPRENYL-TEICHOIC ACID--PEPTIDOGLYCAN TEICHOIC ACID TRANSFERASE TAGU"/>
    <property type="match status" value="1"/>
</dbReference>
<evidence type="ECO:0000256" key="2">
    <source>
        <dbReference type="SAM" id="MobiDB-lite"/>
    </source>
</evidence>
<feature type="compositionally biased region" description="Polar residues" evidence="2">
    <location>
        <begin position="245"/>
        <end position="259"/>
    </location>
</feature>
<dbReference type="Pfam" id="PF03816">
    <property type="entry name" value="LytR_cpsA_psr"/>
    <property type="match status" value="1"/>
</dbReference>
<dbReference type="PANTHER" id="PTHR33392:SF6">
    <property type="entry name" value="POLYISOPRENYL-TEICHOIC ACID--PEPTIDOGLYCAN TEICHOIC ACID TRANSFERASE TAGU"/>
    <property type="match status" value="1"/>
</dbReference>
<sequence length="618" mass="64858">MGGITAPFPERAAVLAVTGRFLTNFADMVGDWADWAGTVVGYQPTEGMTGASTPRSPGLKRCDQAILRSVMTRRAGPPGEEANSPTDGPRNRLHRNHRMVAGAKVLAALISLVVVAVIGIAWHAYRSASAGITKSEALAGEPASTGSDQNILIMGLDSRRDQHGQPLPPDIYDALHAGNEDSADGDSDALIVVHLPAGGGPATAISIPRDDYVDLAGCPTSDCRGKIKEAYSYAYQRVIAGHGSAGSQPTPTPLQGQGSTEKEQAAREAGRKAEISTVKSLLQIPIDHFIEVTLAGFFQLARVVEPITVCLSADTSDRYYSGADFHKGVQQISATQALAFVRQRRDPNDAAFTDLDRSRRQQAFIVSVVSAMRRGGTFSDATKLHALLDVAKQNVAVDAGFDFDEFIRNALAFPNRPVVLYTLPVTSFGQLSDGAYVNFIDVPTIRSIVHNLVGADSSVAPSTSSPTTTAQPDSDTQSTSGGVALDVVNASGQQGEAATVQMLLATGKFSEGRLSTADSTTETSSIAYGPGAKMAATELADQYDITATASDGVARNTVRLTVGTDIYRFDQTRNSTSESPTATATAPVTTVPATGSGAQQPAVTNLSRMTADGIPCVK</sequence>
<dbReference type="InterPro" id="IPR027381">
    <property type="entry name" value="LytR/CpsA/Psr_C"/>
</dbReference>
<evidence type="ECO:0000256" key="3">
    <source>
        <dbReference type="SAM" id="Phobius"/>
    </source>
</evidence>
<dbReference type="Gene3D" id="3.40.630.190">
    <property type="entry name" value="LCP protein"/>
    <property type="match status" value="1"/>
</dbReference>
<feature type="region of interest" description="Disordered" evidence="2">
    <location>
        <begin position="459"/>
        <end position="481"/>
    </location>
</feature>
<evidence type="ECO:0000256" key="1">
    <source>
        <dbReference type="ARBA" id="ARBA00006068"/>
    </source>
</evidence>
<evidence type="ECO:0000259" key="5">
    <source>
        <dbReference type="Pfam" id="PF13399"/>
    </source>
</evidence>
<evidence type="ECO:0000313" key="6">
    <source>
        <dbReference type="EMBL" id="BCZ20314.1"/>
    </source>
</evidence>
<dbReference type="EMBL" id="AP024828">
    <property type="protein sequence ID" value="BCZ20314.1"/>
    <property type="molecule type" value="Genomic_DNA"/>
</dbReference>
<reference evidence="6 7" key="1">
    <citation type="submission" date="2021-07" db="EMBL/GenBank/DDBJ databases">
        <title>Complete genome sequence of nontuberculous Mycobacterium sp. TY59.</title>
        <authorList>
            <person name="Fukushima K."/>
        </authorList>
    </citation>
    <scope>NUCLEOTIDE SEQUENCE [LARGE SCALE GENOMIC DNA]</scope>
    <source>
        <strain evidence="6 7">TY59</strain>
    </source>
</reference>